<keyword evidence="1" id="KW-0812">Transmembrane</keyword>
<accession>A0A7K5GVA0</accession>
<keyword evidence="1" id="KW-1133">Transmembrane helix</keyword>
<keyword evidence="4" id="KW-1185">Reference proteome</keyword>
<evidence type="ECO:0000256" key="1">
    <source>
        <dbReference type="SAM" id="Phobius"/>
    </source>
</evidence>
<keyword evidence="1" id="KW-0472">Membrane</keyword>
<feature type="non-terminal residue" evidence="3">
    <location>
        <position position="1"/>
    </location>
</feature>
<feature type="transmembrane region" description="Helical" evidence="1">
    <location>
        <begin position="6"/>
        <end position="27"/>
    </location>
</feature>
<evidence type="ECO:0000313" key="4">
    <source>
        <dbReference type="Proteomes" id="UP000541181"/>
    </source>
</evidence>
<dbReference type="AlphaFoldDB" id="A0A7K5GVA0"/>
<comment type="caution">
    <text evidence="3">The sequence shown here is derived from an EMBL/GenBank/DDBJ whole genome shotgun (WGS) entry which is preliminary data.</text>
</comment>
<organism evidence="3 4">
    <name type="scientific">Chunga burmeisteri</name>
    <name type="common">Black-legged seriema</name>
    <dbReference type="NCBI Taxonomy" id="1352770"/>
    <lineage>
        <taxon>Eukaryota</taxon>
        <taxon>Metazoa</taxon>
        <taxon>Chordata</taxon>
        <taxon>Craniata</taxon>
        <taxon>Vertebrata</taxon>
        <taxon>Euteleostomi</taxon>
        <taxon>Archelosauria</taxon>
        <taxon>Archosauria</taxon>
        <taxon>Dinosauria</taxon>
        <taxon>Saurischia</taxon>
        <taxon>Theropoda</taxon>
        <taxon>Coelurosauria</taxon>
        <taxon>Aves</taxon>
        <taxon>Neognathae</taxon>
        <taxon>Neoaves</taxon>
        <taxon>Telluraves</taxon>
        <taxon>Australaves</taxon>
        <taxon>Cariamiformes</taxon>
        <taxon>Cariamidae</taxon>
        <taxon>Chunga</taxon>
    </lineage>
</organism>
<feature type="transmembrane region" description="Helical" evidence="1">
    <location>
        <begin position="39"/>
        <end position="63"/>
    </location>
</feature>
<dbReference type="InterPro" id="IPR040463">
    <property type="entry name" value="BAP29/BAP31_N"/>
</dbReference>
<feature type="non-terminal residue" evidence="3">
    <location>
        <position position="138"/>
    </location>
</feature>
<dbReference type="Pfam" id="PF05529">
    <property type="entry name" value="Bap31"/>
    <property type="match status" value="1"/>
</dbReference>
<name>A0A7K5GVA0_9AVES</name>
<gene>
    <name evidence="3" type="primary">Bcap31_0</name>
    <name evidence="3" type="ORF">CHUBUR_R01887</name>
</gene>
<protein>
    <submittedName>
        <fullName evidence="3">BAP31 protein</fullName>
    </submittedName>
</protein>
<sequence length="138" mass="14838">MSLQWTAVANFLYTEVVFVLLLCVPFVSAAKWQKIFKMCVVGLAMACGTVFVIIIIIPVLLLFGGCWDHPPGGPRGGMAGQGRPRSPAHPASHSLLCCLVTLILHQAVLGTSTKAFWKQAEDASQAACLEDNEALQKV</sequence>
<feature type="domain" description="BAP29/BAP31 transmembrane" evidence="2">
    <location>
        <begin position="1"/>
        <end position="63"/>
    </location>
</feature>
<reference evidence="3 4" key="1">
    <citation type="submission" date="2019-09" db="EMBL/GenBank/DDBJ databases">
        <title>Bird 10,000 Genomes (B10K) Project - Family phase.</title>
        <authorList>
            <person name="Zhang G."/>
        </authorList>
    </citation>
    <scope>NUCLEOTIDE SEQUENCE [LARGE SCALE GENOMIC DNA]</scope>
    <source>
        <strain evidence="3">B10K-CU-031-22</strain>
    </source>
</reference>
<evidence type="ECO:0000313" key="3">
    <source>
        <dbReference type="EMBL" id="NWS60995.1"/>
    </source>
</evidence>
<dbReference type="Proteomes" id="UP000541181">
    <property type="component" value="Unassembled WGS sequence"/>
</dbReference>
<proteinExistence type="predicted"/>
<dbReference type="OrthoDB" id="435607at2759"/>
<dbReference type="EMBL" id="VZRC01000616">
    <property type="protein sequence ID" value="NWS60995.1"/>
    <property type="molecule type" value="Genomic_DNA"/>
</dbReference>
<evidence type="ECO:0000259" key="2">
    <source>
        <dbReference type="Pfam" id="PF05529"/>
    </source>
</evidence>